<organism evidence="3 4">
    <name type="scientific">Taxus chinensis</name>
    <name type="common">Chinese yew</name>
    <name type="synonym">Taxus wallichiana var. chinensis</name>
    <dbReference type="NCBI Taxonomy" id="29808"/>
    <lineage>
        <taxon>Eukaryota</taxon>
        <taxon>Viridiplantae</taxon>
        <taxon>Streptophyta</taxon>
        <taxon>Embryophyta</taxon>
        <taxon>Tracheophyta</taxon>
        <taxon>Spermatophyta</taxon>
        <taxon>Pinopsida</taxon>
        <taxon>Pinidae</taxon>
        <taxon>Conifers II</taxon>
        <taxon>Cupressales</taxon>
        <taxon>Taxaceae</taxon>
        <taxon>Taxus</taxon>
    </lineage>
</organism>
<accession>A0AA38CAK5</accession>
<protein>
    <submittedName>
        <fullName evidence="3">Uncharacterized protein</fullName>
    </submittedName>
</protein>
<keyword evidence="4" id="KW-1185">Reference proteome</keyword>
<dbReference type="PANTHER" id="PTHR47747:SF2">
    <property type="entry name" value="RIBONUCLEASE P PROTEIN SUBUNIT P38-LIKE PROTEIN"/>
    <property type="match status" value="1"/>
</dbReference>
<evidence type="ECO:0000313" key="4">
    <source>
        <dbReference type="Proteomes" id="UP000824469"/>
    </source>
</evidence>
<name>A0AA38CAK5_TAXCH</name>
<feature type="coiled-coil region" evidence="1">
    <location>
        <begin position="236"/>
        <end position="267"/>
    </location>
</feature>
<evidence type="ECO:0000256" key="2">
    <source>
        <dbReference type="SAM" id="MobiDB-lite"/>
    </source>
</evidence>
<comment type="caution">
    <text evidence="3">The sequence shown here is derived from an EMBL/GenBank/DDBJ whole genome shotgun (WGS) entry which is preliminary data.</text>
</comment>
<sequence>MLWEVTPRVLNGSQDWIKLEKDRHSAQLDQKHWQKLDAFSRQIRVKDDRMEALTWHMITMERETQRLQSEIEILNHNLKQTKDEKTTLEALLVEKDHDLELLKERLDLHENKPCDKIHFDNLQLRPFEMDAEAMQLELKAVTSKLREREREHRAILIKVLEEVENELQDKDYKLAVTEAKLIQEQIHYEQERKSKENIISEIMKKKNGSRDCSVDHVVEYLESCPKSTTGAACLEVEKLSEMIAEARDRMAHRKNQHKKQLNDLVEQAVKVSKTGCQLRTMKNLLQTAEEKIENSVECSMSQNFQELDLSVRDSCFHKKEHGLDKHVSEALHRIDSPEICNLGNVMKHQAEYIIMPGKLQEELWVSGDCQNGTKMNSINSGNDVCMLRLDTRSNGPSKGKSITSDRCSTLKKMEQSRDECYSEGKTRRQASEKTLPLTQSVSETKLHRNSNAAVDKLASLNVLNRCSSWKKDVQAVAVFSKVKELEQQLEQLEKISKPDISKLPNIKDRSIIIQAKNSNEDWQVQLTWAPISAIHLLKKQVKRYQSLIEKIDDLCKRMHNNDPLGTVNSSLNARTREQTAAKELFLLETFQLQRYVVATGQKLMTIQREISHYLSTTNNELGFPAIVNILESIENAK</sequence>
<reference evidence="3 4" key="1">
    <citation type="journal article" date="2021" name="Nat. Plants">
        <title>The Taxus genome provides insights into paclitaxel biosynthesis.</title>
        <authorList>
            <person name="Xiong X."/>
            <person name="Gou J."/>
            <person name="Liao Q."/>
            <person name="Li Y."/>
            <person name="Zhou Q."/>
            <person name="Bi G."/>
            <person name="Li C."/>
            <person name="Du R."/>
            <person name="Wang X."/>
            <person name="Sun T."/>
            <person name="Guo L."/>
            <person name="Liang H."/>
            <person name="Lu P."/>
            <person name="Wu Y."/>
            <person name="Zhang Z."/>
            <person name="Ro D.K."/>
            <person name="Shang Y."/>
            <person name="Huang S."/>
            <person name="Yan J."/>
        </authorList>
    </citation>
    <scope>NUCLEOTIDE SEQUENCE [LARGE SCALE GENOMIC DNA]</scope>
    <source>
        <strain evidence="3">Ta-2019</strain>
    </source>
</reference>
<keyword evidence="1" id="KW-0175">Coiled coil</keyword>
<dbReference type="EMBL" id="JAHRHJ020000011">
    <property type="protein sequence ID" value="KAH9296270.1"/>
    <property type="molecule type" value="Genomic_DNA"/>
</dbReference>
<proteinExistence type="predicted"/>
<feature type="non-terminal residue" evidence="3">
    <location>
        <position position="637"/>
    </location>
</feature>
<feature type="region of interest" description="Disordered" evidence="2">
    <location>
        <begin position="418"/>
        <end position="437"/>
    </location>
</feature>
<evidence type="ECO:0000313" key="3">
    <source>
        <dbReference type="EMBL" id="KAH9296270.1"/>
    </source>
</evidence>
<dbReference type="Proteomes" id="UP000824469">
    <property type="component" value="Unassembled WGS sequence"/>
</dbReference>
<feature type="coiled-coil region" evidence="1">
    <location>
        <begin position="57"/>
        <end position="180"/>
    </location>
</feature>
<evidence type="ECO:0000256" key="1">
    <source>
        <dbReference type="SAM" id="Coils"/>
    </source>
</evidence>
<dbReference type="AlphaFoldDB" id="A0AA38CAK5"/>
<gene>
    <name evidence="3" type="ORF">KI387_039858</name>
</gene>
<dbReference type="PANTHER" id="PTHR47747">
    <property type="entry name" value="RIBONUCLEASE P PROTEIN SUBUNIT P38-LIKE PROTEIN"/>
    <property type="match status" value="1"/>
</dbReference>
<feature type="compositionally biased region" description="Basic and acidic residues" evidence="2">
    <location>
        <begin position="418"/>
        <end position="431"/>
    </location>
</feature>